<dbReference type="Pfam" id="PF00034">
    <property type="entry name" value="Cytochrom_C"/>
    <property type="match status" value="1"/>
</dbReference>
<dbReference type="Proteomes" id="UP001499852">
    <property type="component" value="Unassembled WGS sequence"/>
</dbReference>
<evidence type="ECO:0000256" key="1">
    <source>
        <dbReference type="ARBA" id="ARBA00022617"/>
    </source>
</evidence>
<dbReference type="PROSITE" id="PS50835">
    <property type="entry name" value="IG_LIKE"/>
    <property type="match status" value="1"/>
</dbReference>
<dbReference type="SUPFAM" id="SSF48371">
    <property type="entry name" value="ARM repeat"/>
    <property type="match status" value="1"/>
</dbReference>
<gene>
    <name evidence="9" type="ORF">GCM10023213_32030</name>
</gene>
<dbReference type="EMBL" id="BAABIA010000006">
    <property type="protein sequence ID" value="GAA5143666.1"/>
    <property type="molecule type" value="Genomic_DNA"/>
</dbReference>
<keyword evidence="6" id="KW-0732">Signal</keyword>
<evidence type="ECO:0000256" key="3">
    <source>
        <dbReference type="ARBA" id="ARBA00023004"/>
    </source>
</evidence>
<dbReference type="SUPFAM" id="SSF50952">
    <property type="entry name" value="Soluble quinoprotein glucose dehydrogenase"/>
    <property type="match status" value="1"/>
</dbReference>
<evidence type="ECO:0000256" key="4">
    <source>
        <dbReference type="PROSITE-ProRule" id="PRU00433"/>
    </source>
</evidence>
<evidence type="ECO:0000259" key="7">
    <source>
        <dbReference type="PROSITE" id="PS50835"/>
    </source>
</evidence>
<dbReference type="InterPro" id="IPR013428">
    <property type="entry name" value="Membrane-bound_put_N"/>
</dbReference>
<dbReference type="InterPro" id="IPR009056">
    <property type="entry name" value="Cyt_c-like_dom"/>
</dbReference>
<accession>A0ABP9PE65</accession>
<evidence type="ECO:0000313" key="10">
    <source>
        <dbReference type="Proteomes" id="UP001499852"/>
    </source>
</evidence>
<dbReference type="Gene3D" id="1.25.10.10">
    <property type="entry name" value="Leucine-rich Repeat Variant"/>
    <property type="match status" value="1"/>
</dbReference>
<dbReference type="Gene3D" id="1.10.760.10">
    <property type="entry name" value="Cytochrome c-like domain"/>
    <property type="match status" value="1"/>
</dbReference>
<evidence type="ECO:0000256" key="6">
    <source>
        <dbReference type="SAM" id="SignalP"/>
    </source>
</evidence>
<dbReference type="InterPro" id="IPR013830">
    <property type="entry name" value="SGNH_hydro"/>
</dbReference>
<feature type="chain" id="PRO_5045121476" evidence="6">
    <location>
        <begin position="20"/>
        <end position="1207"/>
    </location>
</feature>
<dbReference type="InterPro" id="IPR036514">
    <property type="entry name" value="SGNH_hydro_sf"/>
</dbReference>
<evidence type="ECO:0000256" key="5">
    <source>
        <dbReference type="SAM" id="MobiDB-lite"/>
    </source>
</evidence>
<dbReference type="InterPro" id="IPR010496">
    <property type="entry name" value="AL/BT2_dom"/>
</dbReference>
<dbReference type="InterPro" id="IPR011041">
    <property type="entry name" value="Quinoprot_gluc/sorb_DH_b-prop"/>
</dbReference>
<evidence type="ECO:0000259" key="8">
    <source>
        <dbReference type="PROSITE" id="PS51007"/>
    </source>
</evidence>
<feature type="domain" description="Cytochrome c" evidence="8">
    <location>
        <begin position="1083"/>
        <end position="1175"/>
    </location>
</feature>
<feature type="domain" description="Ig-like" evidence="7">
    <location>
        <begin position="531"/>
        <end position="633"/>
    </location>
</feature>
<dbReference type="PROSITE" id="PS51007">
    <property type="entry name" value="CYTC"/>
    <property type="match status" value="1"/>
</dbReference>
<keyword evidence="10" id="KW-1185">Reference proteome</keyword>
<dbReference type="InterPro" id="IPR007110">
    <property type="entry name" value="Ig-like_dom"/>
</dbReference>
<feature type="region of interest" description="Disordered" evidence="5">
    <location>
        <begin position="1186"/>
        <end position="1207"/>
    </location>
</feature>
<evidence type="ECO:0000313" key="9">
    <source>
        <dbReference type="EMBL" id="GAA5143666.1"/>
    </source>
</evidence>
<dbReference type="InterPro" id="IPR016024">
    <property type="entry name" value="ARM-type_fold"/>
</dbReference>
<dbReference type="Pfam" id="PF06439">
    <property type="entry name" value="3keto-disac_hyd"/>
    <property type="match status" value="1"/>
</dbReference>
<proteinExistence type="predicted"/>
<dbReference type="Pfam" id="PF13472">
    <property type="entry name" value="Lipase_GDSL_2"/>
    <property type="match status" value="1"/>
</dbReference>
<keyword evidence="2 4" id="KW-0479">Metal-binding</keyword>
<dbReference type="InterPro" id="IPR011989">
    <property type="entry name" value="ARM-like"/>
</dbReference>
<keyword evidence="1 4" id="KW-0349">Heme</keyword>
<dbReference type="Gene3D" id="2.60.120.560">
    <property type="entry name" value="Exo-inulinase, domain 1"/>
    <property type="match status" value="1"/>
</dbReference>
<feature type="signal peptide" evidence="6">
    <location>
        <begin position="1"/>
        <end position="19"/>
    </location>
</feature>
<comment type="caution">
    <text evidence="9">The sequence shown here is derived from an EMBL/GenBank/DDBJ whole genome shotgun (WGS) entry which is preliminary data.</text>
</comment>
<evidence type="ECO:0000256" key="2">
    <source>
        <dbReference type="ARBA" id="ARBA00022723"/>
    </source>
</evidence>
<dbReference type="SUPFAM" id="SSF52266">
    <property type="entry name" value="SGNH hydrolase"/>
    <property type="match status" value="1"/>
</dbReference>
<dbReference type="Gene3D" id="3.40.50.1110">
    <property type="entry name" value="SGNH hydrolase"/>
    <property type="match status" value="1"/>
</dbReference>
<dbReference type="InterPro" id="IPR036909">
    <property type="entry name" value="Cyt_c-like_dom_sf"/>
</dbReference>
<protein>
    <submittedName>
        <fullName evidence="9">GDSL-type esterase/lipase family protein</fullName>
    </submittedName>
</protein>
<dbReference type="InterPro" id="IPR011042">
    <property type="entry name" value="6-blade_b-propeller_TolB-like"/>
</dbReference>
<name>A0ABP9PE65_9BACT</name>
<reference evidence="10" key="1">
    <citation type="journal article" date="2019" name="Int. J. Syst. Evol. Microbiol.">
        <title>The Global Catalogue of Microorganisms (GCM) 10K type strain sequencing project: providing services to taxonomists for standard genome sequencing and annotation.</title>
        <authorList>
            <consortium name="The Broad Institute Genomics Platform"/>
            <consortium name="The Broad Institute Genome Sequencing Center for Infectious Disease"/>
            <person name="Wu L."/>
            <person name="Ma J."/>
        </authorList>
    </citation>
    <scope>NUCLEOTIDE SEQUENCE [LARGE SCALE GENOMIC DNA]</scope>
    <source>
        <strain evidence="10">JCM 18053</strain>
    </source>
</reference>
<dbReference type="Gene3D" id="2.120.10.30">
    <property type="entry name" value="TolB, C-terminal domain"/>
    <property type="match status" value="1"/>
</dbReference>
<dbReference type="NCBIfam" id="TIGR02604">
    <property type="entry name" value="Piru_Ver_Nterm"/>
    <property type="match status" value="1"/>
</dbReference>
<organism evidence="9 10">
    <name type="scientific">Prosthecobacter algae</name>
    <dbReference type="NCBI Taxonomy" id="1144682"/>
    <lineage>
        <taxon>Bacteria</taxon>
        <taxon>Pseudomonadati</taxon>
        <taxon>Verrucomicrobiota</taxon>
        <taxon>Verrucomicrobiia</taxon>
        <taxon>Verrucomicrobiales</taxon>
        <taxon>Verrucomicrobiaceae</taxon>
        <taxon>Prosthecobacter</taxon>
    </lineage>
</organism>
<keyword evidence="3 4" id="KW-0408">Iron</keyword>
<dbReference type="SUPFAM" id="SSF46626">
    <property type="entry name" value="Cytochrome c"/>
    <property type="match status" value="1"/>
</dbReference>
<dbReference type="RefSeq" id="WP_345737388.1">
    <property type="nucleotide sequence ID" value="NZ_BAABIA010000006.1"/>
</dbReference>
<dbReference type="InterPro" id="IPR055557">
    <property type="entry name" value="DUF7133"/>
</dbReference>
<sequence length="1207" mass="132452">MTLRFLLSLTCLLASPALAAPVSLFDGKTFQGWEGETSKVWRIVDGTIVGGSLAGNPQNEFLATKKPYRNFHLKLEYKLTGTEGFVNGGVQFRSVRIANPPNEMFGYQADIGAGYSGCLYDESRRKVMLAKAVKEIIEKAEKPGEWNTYEIIAEAERIRILVNGVRTVDYTERAPDIAPKGLIALQIHGNCKAEIAFRNIVIDEMPDALVPGQKEILNRFGDPDAAQAPAQPFKDGKFAVQPGEILVMAGQTNLVREQKSGELEAAMTQGLAEKALRFRSMAWEGDTVYEQWRDLNFGDWKGQLQAVGAGTVIAQFGQVESFDGKARLAEFQSAYHRLLDQFSAVTPRLILIGPMPFEKTDAPHAPDLTLRNDDVALYANAVRDIAKQRGAIYVDLYTPLSERNSSAPRLTDNGLHLNEEGLKVVARLVAGQLGISTSEADDLTKLKAAIVEKNRLWFDCWRPANWSFVYGDRVTQMFGKPAEAAPSLRESFESYKPLVAKMDARIAAIAKGQPESEETAIPEPPKAAPAPVLTPTQQMAAFTVAEGYEINLFASEAQDVAKPTQFSWDERGRLYVACSPTYPHTLPGVKPSDYILILEDSDGDGQADKSTRFAEGLTMVQGVEPGDGGVYVCDFDQILHLKDTDGDGKADVKTVLYSGFGIGDTHQLVNSICHGPDGTLWFTQGLHAYSRVETSHGLAVLEKAGVWRYNKRTEKMDAFFNGGKAGHNCWGVAFDDYNQVFHKSGDRPAGYFSTPGLIAMKDPDEYHPTGMLFDTSPKTNSIEIIGTRALPDDIQGTALIGGYFGSVVELHRFADAGSGYQTTQLPKLVKSSDPSFRPVDVSVGPDGAMYLCDWFNPVIGHYQASYADPRRDRVHGRIWRITAKGRALVKQPALADMKPAQLLEQLASPERWTRYQAKRLLFDGLTKDVIPAAEAFVAKTQDEHQLMEVCGVYEAHQSPNPVLLKRLLTAKDARVRAYGARVAGAWADHLPDALTLLTQAARDEHPRVRLEAVVACARIPKPESVEVATLVLEKPTDKFLDYALRQAVRALQPEWQPVLAKLTFHGQAAQADYVRKIAQAAPVVAHPGKAVYDALCLNCHQPEGKGLPGVYPSIAGTDWVNGDAARLIKIVLHGLSGPIHVDGAEFKQVAPLPMPPMGLDDQQMADVLTYVRSQFGNQAPAVTPDEVKKVRAATSERSGLWTEEELK</sequence>
<dbReference type="PANTHER" id="PTHR33546:SF1">
    <property type="entry name" value="LARGE, MULTIFUNCTIONAL SECRETED PROTEIN"/>
    <property type="match status" value="1"/>
</dbReference>
<dbReference type="PANTHER" id="PTHR33546">
    <property type="entry name" value="LARGE, MULTIFUNCTIONAL SECRETED PROTEIN-RELATED"/>
    <property type="match status" value="1"/>
</dbReference>
<dbReference type="Pfam" id="PF13646">
    <property type="entry name" value="HEAT_2"/>
    <property type="match status" value="1"/>
</dbReference>
<dbReference type="Pfam" id="PF23500">
    <property type="entry name" value="DUF7133"/>
    <property type="match status" value="2"/>
</dbReference>